<dbReference type="InterPro" id="IPR036259">
    <property type="entry name" value="MFS_trans_sf"/>
</dbReference>
<feature type="transmembrane region" description="Helical" evidence="8">
    <location>
        <begin position="90"/>
        <end position="110"/>
    </location>
</feature>
<dbReference type="SUPFAM" id="SSF103473">
    <property type="entry name" value="MFS general substrate transporter"/>
    <property type="match status" value="1"/>
</dbReference>
<dbReference type="InterPro" id="IPR010290">
    <property type="entry name" value="TM_effector"/>
</dbReference>
<organism evidence="10 11">
    <name type="scientific">Egicoccus halophilus</name>
    <dbReference type="NCBI Taxonomy" id="1670830"/>
    <lineage>
        <taxon>Bacteria</taxon>
        <taxon>Bacillati</taxon>
        <taxon>Actinomycetota</taxon>
        <taxon>Nitriliruptoria</taxon>
        <taxon>Egicoccales</taxon>
        <taxon>Egicoccaceae</taxon>
        <taxon>Egicoccus</taxon>
    </lineage>
</organism>
<dbReference type="GO" id="GO:0022857">
    <property type="term" value="F:transmembrane transporter activity"/>
    <property type="evidence" value="ECO:0007669"/>
    <property type="project" value="InterPro"/>
</dbReference>
<keyword evidence="4 8" id="KW-0812">Transmembrane</keyword>
<feature type="transmembrane region" description="Helical" evidence="8">
    <location>
        <begin position="389"/>
        <end position="411"/>
    </location>
</feature>
<dbReference type="OrthoDB" id="9775268at2"/>
<feature type="transmembrane region" description="Helical" evidence="8">
    <location>
        <begin position="356"/>
        <end position="377"/>
    </location>
</feature>
<keyword evidence="3" id="KW-1003">Cell membrane</keyword>
<proteinExistence type="predicted"/>
<dbReference type="PANTHER" id="PTHR23513:SF11">
    <property type="entry name" value="STAPHYLOFERRIN A TRANSPORTER"/>
    <property type="match status" value="1"/>
</dbReference>
<feature type="transmembrane region" description="Helical" evidence="8">
    <location>
        <begin position="299"/>
        <end position="321"/>
    </location>
</feature>
<feature type="compositionally biased region" description="Basic and acidic residues" evidence="7">
    <location>
        <begin position="29"/>
        <end position="38"/>
    </location>
</feature>
<dbReference type="GO" id="GO:0005886">
    <property type="term" value="C:plasma membrane"/>
    <property type="evidence" value="ECO:0007669"/>
    <property type="project" value="UniProtKB-SubCell"/>
</dbReference>
<evidence type="ECO:0000256" key="8">
    <source>
        <dbReference type="SAM" id="Phobius"/>
    </source>
</evidence>
<reference evidence="10" key="2">
    <citation type="submission" date="2020-09" db="EMBL/GenBank/DDBJ databases">
        <authorList>
            <person name="Sun Q."/>
            <person name="Zhou Y."/>
        </authorList>
    </citation>
    <scope>NUCLEOTIDE SEQUENCE</scope>
    <source>
        <strain evidence="10">CGMCC 1.14988</strain>
    </source>
</reference>
<evidence type="ECO:0000256" key="6">
    <source>
        <dbReference type="ARBA" id="ARBA00023136"/>
    </source>
</evidence>
<feature type="transmembrane region" description="Helical" evidence="8">
    <location>
        <begin position="328"/>
        <end position="350"/>
    </location>
</feature>
<evidence type="ECO:0000313" key="10">
    <source>
        <dbReference type="EMBL" id="GGI02445.1"/>
    </source>
</evidence>
<feature type="transmembrane region" description="Helical" evidence="8">
    <location>
        <begin position="417"/>
        <end position="436"/>
    </location>
</feature>
<name>A0A8J3A559_9ACTN</name>
<reference evidence="10" key="1">
    <citation type="journal article" date="2014" name="Int. J. Syst. Evol. Microbiol.">
        <title>Complete genome sequence of Corynebacterium casei LMG S-19264T (=DSM 44701T), isolated from a smear-ripened cheese.</title>
        <authorList>
            <consortium name="US DOE Joint Genome Institute (JGI-PGF)"/>
            <person name="Walter F."/>
            <person name="Albersmeier A."/>
            <person name="Kalinowski J."/>
            <person name="Ruckert C."/>
        </authorList>
    </citation>
    <scope>NUCLEOTIDE SEQUENCE</scope>
    <source>
        <strain evidence="10">CGMCC 1.14988</strain>
    </source>
</reference>
<evidence type="ECO:0000313" key="11">
    <source>
        <dbReference type="Proteomes" id="UP000650511"/>
    </source>
</evidence>
<feature type="transmembrane region" description="Helical" evidence="8">
    <location>
        <begin position="268"/>
        <end position="287"/>
    </location>
</feature>
<evidence type="ECO:0000256" key="7">
    <source>
        <dbReference type="SAM" id="MobiDB-lite"/>
    </source>
</evidence>
<dbReference type="Gene3D" id="1.20.1250.20">
    <property type="entry name" value="MFS general substrate transporter like domains"/>
    <property type="match status" value="1"/>
</dbReference>
<accession>A0A8J3A559</accession>
<feature type="transmembrane region" description="Helical" evidence="8">
    <location>
        <begin position="219"/>
        <end position="240"/>
    </location>
</feature>
<dbReference type="PANTHER" id="PTHR23513">
    <property type="entry name" value="INTEGRAL MEMBRANE EFFLUX PROTEIN-RELATED"/>
    <property type="match status" value="1"/>
</dbReference>
<keyword evidence="5 8" id="KW-1133">Transmembrane helix</keyword>
<evidence type="ECO:0000259" key="9">
    <source>
        <dbReference type="PROSITE" id="PS50850"/>
    </source>
</evidence>
<feature type="transmembrane region" description="Helical" evidence="8">
    <location>
        <begin position="150"/>
        <end position="170"/>
    </location>
</feature>
<dbReference type="PROSITE" id="PS50850">
    <property type="entry name" value="MFS"/>
    <property type="match status" value="1"/>
</dbReference>
<feature type="domain" description="Major facilitator superfamily (MFS) profile" evidence="9">
    <location>
        <begin position="265"/>
        <end position="445"/>
    </location>
</feature>
<sequence length="445" mass="45519">MTNPCPTEAEGAGKRPLDAKSSGTPPASRRADGEDDRPSTSAATEPRSAWQLVFDRAYGPFFASKLVTSTAIWLTNVVSAILMYELTRSAIMVGAVSMAQFLPQTLLAPWAGALSDRHPRRAVLGASKLLTSGSLLTLAALIRFDGVEALAGGLLILVATAIIGVGLALANPAMQAIIPSLVSARDLPVAVALNSTTAAIARAVGPALGALLYAGLGPAAGYTVAAAGHVLFVITVLWIIHIPSVDAATERSVWAGLRYAWSHREMRALLLGVAVIGIVVDPVITLTPPLADALGASEVLVGVMASAFGIGSFLSITVFAAIRRRVGIAGVGATGFFLLASGNAVLVVIASPALSVLGMFIAGTGFLLATSSLTTRIQLIVPEQLRGRVMALWGVAFLGTRPFAAAVNGLVADVASLHVGFGLTAALALGAAVTLVRHTARTSTS</sequence>
<dbReference type="Pfam" id="PF05977">
    <property type="entry name" value="MFS_3"/>
    <property type="match status" value="1"/>
</dbReference>
<feature type="transmembrane region" description="Helical" evidence="8">
    <location>
        <begin position="191"/>
        <end position="213"/>
    </location>
</feature>
<dbReference type="EMBL" id="BMHA01000001">
    <property type="protein sequence ID" value="GGI02445.1"/>
    <property type="molecule type" value="Genomic_DNA"/>
</dbReference>
<dbReference type="InterPro" id="IPR020846">
    <property type="entry name" value="MFS_dom"/>
</dbReference>
<evidence type="ECO:0000256" key="4">
    <source>
        <dbReference type="ARBA" id="ARBA00022692"/>
    </source>
</evidence>
<comment type="subcellular location">
    <subcellularLocation>
        <location evidence="1">Cell membrane</location>
        <topology evidence="1">Multi-pass membrane protein</topology>
    </subcellularLocation>
</comment>
<gene>
    <name evidence="10" type="ORF">GCM10011354_00380</name>
</gene>
<dbReference type="RefSeq" id="WP_130648102.1">
    <property type="nucleotide sequence ID" value="NZ_BMHA01000001.1"/>
</dbReference>
<feature type="region of interest" description="Disordered" evidence="7">
    <location>
        <begin position="1"/>
        <end position="45"/>
    </location>
</feature>
<dbReference type="AlphaFoldDB" id="A0A8J3A559"/>
<keyword evidence="2" id="KW-0813">Transport</keyword>
<dbReference type="CDD" id="cd06173">
    <property type="entry name" value="MFS_MefA_like"/>
    <property type="match status" value="1"/>
</dbReference>
<comment type="caution">
    <text evidence="10">The sequence shown here is derived from an EMBL/GenBank/DDBJ whole genome shotgun (WGS) entry which is preliminary data.</text>
</comment>
<dbReference type="Proteomes" id="UP000650511">
    <property type="component" value="Unassembled WGS sequence"/>
</dbReference>
<evidence type="ECO:0000256" key="2">
    <source>
        <dbReference type="ARBA" id="ARBA00022448"/>
    </source>
</evidence>
<keyword evidence="6 8" id="KW-0472">Membrane</keyword>
<keyword evidence="11" id="KW-1185">Reference proteome</keyword>
<feature type="transmembrane region" description="Helical" evidence="8">
    <location>
        <begin position="66"/>
        <end position="84"/>
    </location>
</feature>
<evidence type="ECO:0000256" key="3">
    <source>
        <dbReference type="ARBA" id="ARBA00022475"/>
    </source>
</evidence>
<evidence type="ECO:0000256" key="1">
    <source>
        <dbReference type="ARBA" id="ARBA00004651"/>
    </source>
</evidence>
<evidence type="ECO:0000256" key="5">
    <source>
        <dbReference type="ARBA" id="ARBA00022989"/>
    </source>
</evidence>
<protein>
    <submittedName>
        <fullName evidence="10">MFS transporter</fullName>
    </submittedName>
</protein>
<feature type="transmembrane region" description="Helical" evidence="8">
    <location>
        <begin position="122"/>
        <end position="144"/>
    </location>
</feature>